<gene>
    <name evidence="5" type="ORF">FHR33_009121</name>
</gene>
<dbReference type="Pfam" id="PF02036">
    <property type="entry name" value="SCP2"/>
    <property type="match status" value="1"/>
</dbReference>
<evidence type="ECO:0000256" key="2">
    <source>
        <dbReference type="ARBA" id="ARBA00023125"/>
    </source>
</evidence>
<reference evidence="5 6" key="1">
    <citation type="submission" date="2020-08" db="EMBL/GenBank/DDBJ databases">
        <title>Sequencing the genomes of 1000 actinobacteria strains.</title>
        <authorList>
            <person name="Klenk H.-P."/>
        </authorList>
    </citation>
    <scope>NUCLEOTIDE SEQUENCE [LARGE SCALE GENOMIC DNA]</scope>
    <source>
        <strain evidence="5 6">DSM 44320</strain>
    </source>
</reference>
<dbReference type="AlphaFoldDB" id="A0A7W5VKA7"/>
<proteinExistence type="predicted"/>
<keyword evidence="2 5" id="KW-0238">DNA-binding</keyword>
<dbReference type="SUPFAM" id="SSF55718">
    <property type="entry name" value="SCP-like"/>
    <property type="match status" value="1"/>
</dbReference>
<dbReference type="RefSeq" id="WP_183661266.1">
    <property type="nucleotide sequence ID" value="NZ_JACIBV010000002.1"/>
</dbReference>
<dbReference type="SUPFAM" id="SSF46785">
    <property type="entry name" value="Winged helix' DNA-binding domain"/>
    <property type="match status" value="1"/>
</dbReference>
<dbReference type="InterPro" id="IPR036390">
    <property type="entry name" value="WH_DNA-bd_sf"/>
</dbReference>
<dbReference type="InterPro" id="IPR003033">
    <property type="entry name" value="SCP2_sterol-bd_dom"/>
</dbReference>
<dbReference type="EMBL" id="JACIBV010000002">
    <property type="protein sequence ID" value="MBB3733174.1"/>
    <property type="molecule type" value="Genomic_DNA"/>
</dbReference>
<dbReference type="PROSITE" id="PS51118">
    <property type="entry name" value="HTH_HXLR"/>
    <property type="match status" value="1"/>
</dbReference>
<evidence type="ECO:0000313" key="6">
    <source>
        <dbReference type="Proteomes" id="UP000579945"/>
    </source>
</evidence>
<evidence type="ECO:0000259" key="4">
    <source>
        <dbReference type="PROSITE" id="PS51118"/>
    </source>
</evidence>
<accession>A0A7W5VKA7</accession>
<dbReference type="InterPro" id="IPR036527">
    <property type="entry name" value="SCP2_sterol-bd_dom_sf"/>
</dbReference>
<keyword evidence="1" id="KW-0805">Transcription regulation</keyword>
<dbReference type="Gene3D" id="3.30.1050.10">
    <property type="entry name" value="SCP2 sterol-binding domain"/>
    <property type="match status" value="1"/>
</dbReference>
<comment type="caution">
    <text evidence="5">The sequence shown here is derived from an EMBL/GenBank/DDBJ whole genome shotgun (WGS) entry which is preliminary data.</text>
</comment>
<dbReference type="PANTHER" id="PTHR33204:SF18">
    <property type="entry name" value="TRANSCRIPTIONAL REGULATORY PROTEIN"/>
    <property type="match status" value="1"/>
</dbReference>
<keyword evidence="3" id="KW-0804">Transcription</keyword>
<keyword evidence="6" id="KW-1185">Reference proteome</keyword>
<dbReference type="InterPro" id="IPR002577">
    <property type="entry name" value="HTH_HxlR"/>
</dbReference>
<evidence type="ECO:0000256" key="1">
    <source>
        <dbReference type="ARBA" id="ARBA00023015"/>
    </source>
</evidence>
<dbReference type="GeneID" id="95395139"/>
<protein>
    <submittedName>
        <fullName evidence="5">DNA-binding HxlR family transcriptional regulator</fullName>
    </submittedName>
</protein>
<dbReference type="PANTHER" id="PTHR33204">
    <property type="entry name" value="TRANSCRIPTIONAL REGULATOR, MARR FAMILY"/>
    <property type="match status" value="1"/>
</dbReference>
<evidence type="ECO:0000256" key="3">
    <source>
        <dbReference type="ARBA" id="ARBA00023163"/>
    </source>
</evidence>
<dbReference type="Pfam" id="PF01638">
    <property type="entry name" value="HxlR"/>
    <property type="match status" value="1"/>
</dbReference>
<name>A0A7W5VKA7_9ACTN</name>
<sequence length="223" mass="24295">MPTSRSYRDSCGMARALDVVGERWALLVVRELLLMPQRFSELRHALPNASSNLLADRLRELEHHGVIRRRKLASTAGPQVYELTEWGRKLEPIVLALSDWGIDAPHPPEPTSLSATSVLIFLRGHVRPDPAAPPIVCRLDLDGSVWTVCVDSGQVQVRSGEPATADISLRTDPKTLGGLLADPASLDAALAEGNVALVGDLLNLKRLLYGVADSPPRHRTSQE</sequence>
<dbReference type="GO" id="GO:0003677">
    <property type="term" value="F:DNA binding"/>
    <property type="evidence" value="ECO:0007669"/>
    <property type="project" value="UniProtKB-KW"/>
</dbReference>
<feature type="domain" description="HTH hxlR-type" evidence="4">
    <location>
        <begin position="11"/>
        <end position="109"/>
    </location>
</feature>
<organism evidence="5 6">
    <name type="scientific">Nonomuraea dietziae</name>
    <dbReference type="NCBI Taxonomy" id="65515"/>
    <lineage>
        <taxon>Bacteria</taxon>
        <taxon>Bacillati</taxon>
        <taxon>Actinomycetota</taxon>
        <taxon>Actinomycetes</taxon>
        <taxon>Streptosporangiales</taxon>
        <taxon>Streptosporangiaceae</taxon>
        <taxon>Nonomuraea</taxon>
    </lineage>
</organism>
<evidence type="ECO:0000313" key="5">
    <source>
        <dbReference type="EMBL" id="MBB3733174.1"/>
    </source>
</evidence>
<dbReference type="Gene3D" id="1.10.10.10">
    <property type="entry name" value="Winged helix-like DNA-binding domain superfamily/Winged helix DNA-binding domain"/>
    <property type="match status" value="1"/>
</dbReference>
<dbReference type="Proteomes" id="UP000579945">
    <property type="component" value="Unassembled WGS sequence"/>
</dbReference>
<dbReference type="InterPro" id="IPR036388">
    <property type="entry name" value="WH-like_DNA-bd_sf"/>
</dbReference>